<feature type="domain" description="GW" evidence="2">
    <location>
        <begin position="121"/>
        <end position="201"/>
    </location>
</feature>
<name>A0A8H9JPM4_LISMN</name>
<keyword evidence="1" id="KW-0732">Signal</keyword>
<proteinExistence type="predicted"/>
<dbReference type="Proteomes" id="UP000853596">
    <property type="component" value="Unassembled WGS sequence"/>
</dbReference>
<accession>A0A8H9JPM4</accession>
<dbReference type="Gene3D" id="2.30.30.170">
    <property type="match status" value="3"/>
</dbReference>
<sequence length="462" mass="51997">MKKGFIKGIILVIVISLFVSAFPLGGLASYRTITSEKAVGYSGKVVRSTDGIYDLGPHNTEGVTRVAMSSEYINQTIQVTEEVITDNKVTWVLISTWDGKEIGYMDKAGIEQGANFREVTNEKEVNYQAKVVRTTDGIYDFGPQNTPGVKRIGTSSQYENQSFIVSEEVVTDNEVTWVVLRDFDGHEIGWMNKNGIEKSFDYREITSESDVNYKVEITRLGDGIISKGPHHTPGADRVAFSDEYINKKFNVTNEMVTDNKVTWLLLVDDTGKQLGWIDKAGTSQISENKVVFSSNETTLPEFQTVEEIQSMDLTELPEELILEELPEKKEQSLLKSATIGYEKWIKMSSTRKLTNGFIGWHPSFQNYDYNISYYHLSAARITGISVSLGYGPISFSVPVGANSGGKIIKSNPKKWSRPAVYGTVTRIKWKVKKYTSMNQYLKTEIKYTNQPSSCYTKTLYKK</sequence>
<feature type="domain" description="GW" evidence="2">
    <location>
        <begin position="207"/>
        <end position="287"/>
    </location>
</feature>
<reference evidence="3" key="1">
    <citation type="journal article" date="2018" name="Genome Biol.">
        <title>SKESA: strategic k-mer extension for scrupulous assemblies.</title>
        <authorList>
            <person name="Souvorov A."/>
            <person name="Agarwala R."/>
            <person name="Lipman D.J."/>
        </authorList>
    </citation>
    <scope>NUCLEOTIDE SEQUENCE</scope>
    <source>
        <strain evidence="3">SFBRL218_S4</strain>
    </source>
</reference>
<organism evidence="3">
    <name type="scientific">Listeria monocytogenes</name>
    <dbReference type="NCBI Taxonomy" id="1639"/>
    <lineage>
        <taxon>Bacteria</taxon>
        <taxon>Bacillati</taxon>
        <taxon>Bacillota</taxon>
        <taxon>Bacilli</taxon>
        <taxon>Bacillales</taxon>
        <taxon>Listeriaceae</taxon>
        <taxon>Listeria</taxon>
    </lineage>
</organism>
<protein>
    <recommendedName>
        <fullName evidence="2">GW domain-containing protein</fullName>
    </recommendedName>
</protein>
<dbReference type="SUPFAM" id="SSF82057">
    <property type="entry name" value="Prokaryotic SH3-related domain"/>
    <property type="match status" value="3"/>
</dbReference>
<evidence type="ECO:0000259" key="2">
    <source>
        <dbReference type="PROSITE" id="PS51780"/>
    </source>
</evidence>
<gene>
    <name evidence="3" type="ORF">IP987_000294</name>
</gene>
<comment type="caution">
    <text evidence="3">The sequence shown here is derived from an EMBL/GenBank/DDBJ whole genome shotgun (WGS) entry which is preliminary data.</text>
</comment>
<evidence type="ECO:0000313" key="3">
    <source>
        <dbReference type="EMBL" id="HAO5921119.1"/>
    </source>
</evidence>
<dbReference type="Pfam" id="PF13457">
    <property type="entry name" value="GW"/>
    <property type="match status" value="3"/>
</dbReference>
<reference evidence="3" key="2">
    <citation type="submission" date="2020-10" db="EMBL/GenBank/DDBJ databases">
        <authorList>
            <consortium name="NCBI Pathogen Detection Project"/>
        </authorList>
    </citation>
    <scope>NUCLEOTIDE SEQUENCE</scope>
    <source>
        <strain evidence="3">SFBRL218_S4</strain>
    </source>
</reference>
<dbReference type="InterPro" id="IPR038200">
    <property type="entry name" value="GW_dom_sf"/>
</dbReference>
<dbReference type="EMBL" id="DABXZF010000002">
    <property type="protein sequence ID" value="HAO5921119.1"/>
    <property type="molecule type" value="Genomic_DNA"/>
</dbReference>
<feature type="domain" description="GW" evidence="2">
    <location>
        <begin position="35"/>
        <end position="115"/>
    </location>
</feature>
<dbReference type="AlphaFoldDB" id="A0A8H9JPM4"/>
<dbReference type="InterPro" id="IPR025987">
    <property type="entry name" value="GW_dom"/>
</dbReference>
<dbReference type="PROSITE" id="PS51780">
    <property type="entry name" value="GW"/>
    <property type="match status" value="3"/>
</dbReference>
<evidence type="ECO:0000256" key="1">
    <source>
        <dbReference type="ARBA" id="ARBA00022729"/>
    </source>
</evidence>